<reference evidence="2" key="1">
    <citation type="submission" date="2024-07" db="EMBL/GenBank/DDBJ databases">
        <title>Two chromosome-level genome assemblies of Korean endemic species Abeliophyllum distichum and Forsythia ovata (Oleaceae).</title>
        <authorList>
            <person name="Jang H."/>
        </authorList>
    </citation>
    <scope>NUCLEOTIDE SEQUENCE [LARGE SCALE GENOMIC DNA]</scope>
</reference>
<dbReference type="EMBL" id="JBFOLJ010000003">
    <property type="protein sequence ID" value="KAL2549481.1"/>
    <property type="molecule type" value="Genomic_DNA"/>
</dbReference>
<gene>
    <name evidence="1" type="ORF">Fot_11011</name>
</gene>
<evidence type="ECO:0000313" key="2">
    <source>
        <dbReference type="Proteomes" id="UP001604277"/>
    </source>
</evidence>
<organism evidence="1 2">
    <name type="scientific">Forsythia ovata</name>
    <dbReference type="NCBI Taxonomy" id="205694"/>
    <lineage>
        <taxon>Eukaryota</taxon>
        <taxon>Viridiplantae</taxon>
        <taxon>Streptophyta</taxon>
        <taxon>Embryophyta</taxon>
        <taxon>Tracheophyta</taxon>
        <taxon>Spermatophyta</taxon>
        <taxon>Magnoliopsida</taxon>
        <taxon>eudicotyledons</taxon>
        <taxon>Gunneridae</taxon>
        <taxon>Pentapetalae</taxon>
        <taxon>asterids</taxon>
        <taxon>lamiids</taxon>
        <taxon>Lamiales</taxon>
        <taxon>Oleaceae</taxon>
        <taxon>Forsythieae</taxon>
        <taxon>Forsythia</taxon>
    </lineage>
</organism>
<keyword evidence="2" id="KW-1185">Reference proteome</keyword>
<comment type="caution">
    <text evidence="1">The sequence shown here is derived from an EMBL/GenBank/DDBJ whole genome shotgun (WGS) entry which is preliminary data.</text>
</comment>
<dbReference type="AlphaFoldDB" id="A0ABD1WIG6"/>
<accession>A0ABD1WIG6</accession>
<proteinExistence type="predicted"/>
<protein>
    <submittedName>
        <fullName evidence="1">Uncharacterized protein</fullName>
    </submittedName>
</protein>
<name>A0ABD1WIG6_9LAMI</name>
<sequence>MLVAAVRQRMQALSRMIGRKASVGGFLSPPSNPGAICNKLKDYTKNVPWITDNICNLLRNQFICVLEKSPPLWVLTQQKKDKSLGSVGTRRIVGARGRRANWKAEVKWSARGEASLYWIRSA</sequence>
<evidence type="ECO:0000313" key="1">
    <source>
        <dbReference type="EMBL" id="KAL2549481.1"/>
    </source>
</evidence>
<dbReference type="Proteomes" id="UP001604277">
    <property type="component" value="Unassembled WGS sequence"/>
</dbReference>